<proteinExistence type="predicted"/>
<dbReference type="Proteomes" id="UP000887565">
    <property type="component" value="Unplaced"/>
</dbReference>
<dbReference type="WBParaSite" id="nRc.2.0.1.t06638-RA">
    <property type="protein sequence ID" value="nRc.2.0.1.t06638-RA"/>
    <property type="gene ID" value="nRc.2.0.1.g06638"/>
</dbReference>
<reference evidence="2" key="1">
    <citation type="submission" date="2022-11" db="UniProtKB">
        <authorList>
            <consortium name="WormBaseParasite"/>
        </authorList>
    </citation>
    <scope>IDENTIFICATION</scope>
</reference>
<sequence>MSTKVENLTSCFYLNEEDVRWRLLGKNFSNYKHKIFKNNYEKQPELAKRCELVLDIIIIINSNWDQARFRIMVLCARINYRFSSLRSQLACQEKMEKP</sequence>
<organism evidence="1 2">
    <name type="scientific">Romanomermis culicivorax</name>
    <name type="common">Nematode worm</name>
    <dbReference type="NCBI Taxonomy" id="13658"/>
    <lineage>
        <taxon>Eukaryota</taxon>
        <taxon>Metazoa</taxon>
        <taxon>Ecdysozoa</taxon>
        <taxon>Nematoda</taxon>
        <taxon>Enoplea</taxon>
        <taxon>Dorylaimia</taxon>
        <taxon>Mermithida</taxon>
        <taxon>Mermithoidea</taxon>
        <taxon>Mermithidae</taxon>
        <taxon>Romanomermis</taxon>
    </lineage>
</organism>
<name>A0A915HYX6_ROMCU</name>
<evidence type="ECO:0000313" key="2">
    <source>
        <dbReference type="WBParaSite" id="nRc.2.0.1.t06638-RA"/>
    </source>
</evidence>
<protein>
    <submittedName>
        <fullName evidence="2">Uncharacterized protein</fullName>
    </submittedName>
</protein>
<evidence type="ECO:0000313" key="1">
    <source>
        <dbReference type="Proteomes" id="UP000887565"/>
    </source>
</evidence>
<keyword evidence="1" id="KW-1185">Reference proteome</keyword>
<dbReference type="AlphaFoldDB" id="A0A915HYX6"/>
<accession>A0A915HYX6</accession>